<evidence type="ECO:0000256" key="5">
    <source>
        <dbReference type="SAM" id="Phobius"/>
    </source>
</evidence>
<protein>
    <submittedName>
        <fullName evidence="7">Rhomboid family protein</fullName>
    </submittedName>
</protein>
<dbReference type="AlphaFoldDB" id="L9UP60"/>
<dbReference type="Pfam" id="PF01694">
    <property type="entry name" value="Rhomboid"/>
    <property type="match status" value="1"/>
</dbReference>
<feature type="transmembrane region" description="Helical" evidence="5">
    <location>
        <begin position="116"/>
        <end position="138"/>
    </location>
</feature>
<gene>
    <name evidence="7" type="ORF">C500_15055</name>
</gene>
<name>L9UP60_NATMM</name>
<feature type="transmembrane region" description="Helical" evidence="5">
    <location>
        <begin position="216"/>
        <end position="236"/>
    </location>
</feature>
<feature type="transmembrane region" description="Helical" evidence="5">
    <location>
        <begin position="185"/>
        <end position="204"/>
    </location>
</feature>
<evidence type="ECO:0000256" key="4">
    <source>
        <dbReference type="ARBA" id="ARBA00023136"/>
    </source>
</evidence>
<proteinExistence type="predicted"/>
<dbReference type="Proteomes" id="UP000011543">
    <property type="component" value="Unassembled WGS sequence"/>
</dbReference>
<dbReference type="InterPro" id="IPR035952">
    <property type="entry name" value="Rhomboid-like_sf"/>
</dbReference>
<dbReference type="PANTHER" id="PTHR43066:SF11">
    <property type="entry name" value="PEPTIDASE S54 RHOMBOID DOMAIN-CONTAINING PROTEIN"/>
    <property type="match status" value="1"/>
</dbReference>
<evidence type="ECO:0000256" key="2">
    <source>
        <dbReference type="ARBA" id="ARBA00022692"/>
    </source>
</evidence>
<keyword evidence="4 5" id="KW-0472">Membrane</keyword>
<sequence length="238" mass="25864">MATPTLSKVVKSRHFNKISLIINIMIGVLRRSQATVLFLVTVWVLYGLRLGIESLYGKEIALSLFAVHFSHLEYVWTWVTAPLGHGNLAHLLFNSWLALFIIPPVERVLGTTKTGVAYIVGGALCAIIGTVLVVFVRLPFLPDATTSGGIGSSIGLFVLLGLSLRHYWSYQNPPLAESGIDMKNSTFFSILLVISLGGVVFDIWRKSVGLAFPGLGHHYHAVGLVLGALISDVISIQN</sequence>
<accession>L9UP60</accession>
<dbReference type="SUPFAM" id="SSF144091">
    <property type="entry name" value="Rhomboid-like"/>
    <property type="match status" value="1"/>
</dbReference>
<feature type="transmembrane region" description="Helical" evidence="5">
    <location>
        <begin position="20"/>
        <end position="48"/>
    </location>
</feature>
<comment type="caution">
    <text evidence="7">The sequence shown here is derived from an EMBL/GenBank/DDBJ whole genome shotgun (WGS) entry which is preliminary data.</text>
</comment>
<evidence type="ECO:0000313" key="8">
    <source>
        <dbReference type="Proteomes" id="UP000011543"/>
    </source>
</evidence>
<dbReference type="Gene3D" id="1.20.1540.10">
    <property type="entry name" value="Rhomboid-like"/>
    <property type="match status" value="1"/>
</dbReference>
<dbReference type="GO" id="GO:0016020">
    <property type="term" value="C:membrane"/>
    <property type="evidence" value="ECO:0007669"/>
    <property type="project" value="UniProtKB-SubCell"/>
</dbReference>
<organism evidence="7 8">
    <name type="scientific">Natrialba magadii (strain ATCC 43099 / DSM 3394 / CCM 3739 / CIP 104546 / IAM 13178 / JCM 8861 / NBRC 102185 / NCIMB 2190 / MS3)</name>
    <name type="common">Natronobacterium magadii</name>
    <dbReference type="NCBI Taxonomy" id="547559"/>
    <lineage>
        <taxon>Archaea</taxon>
        <taxon>Methanobacteriati</taxon>
        <taxon>Methanobacteriota</taxon>
        <taxon>Stenosarchaea group</taxon>
        <taxon>Halobacteria</taxon>
        <taxon>Halobacteriales</taxon>
        <taxon>Natrialbaceae</taxon>
        <taxon>Natrialba</taxon>
    </lineage>
</organism>
<evidence type="ECO:0000256" key="3">
    <source>
        <dbReference type="ARBA" id="ARBA00022989"/>
    </source>
</evidence>
<reference evidence="7 8" key="1">
    <citation type="journal article" date="2014" name="PLoS Genet.">
        <title>Phylogenetically driven sequencing of extremely halophilic archaea reveals strategies for static and dynamic osmo-response.</title>
        <authorList>
            <person name="Becker E.A."/>
            <person name="Seitzer P.M."/>
            <person name="Tritt A."/>
            <person name="Larsen D."/>
            <person name="Krusor M."/>
            <person name="Yao A.I."/>
            <person name="Wu D."/>
            <person name="Madern D."/>
            <person name="Eisen J.A."/>
            <person name="Darling A.E."/>
            <person name="Facciotti M.T."/>
        </authorList>
    </citation>
    <scope>NUCLEOTIDE SEQUENCE [LARGE SCALE GENOMIC DNA]</scope>
    <source>
        <strain evidence="8">ATCC 43099 / DSM 3394 / CCM 3739 / CIP 104546 / IAM 13178 / JCM 8861 / NBRC 102185 / NCIMB 2190 / MS3</strain>
    </source>
</reference>
<dbReference type="GO" id="GO:0004252">
    <property type="term" value="F:serine-type endopeptidase activity"/>
    <property type="evidence" value="ECO:0007669"/>
    <property type="project" value="InterPro"/>
</dbReference>
<evidence type="ECO:0000259" key="6">
    <source>
        <dbReference type="Pfam" id="PF01694"/>
    </source>
</evidence>
<dbReference type="EMBL" id="AOHS01000051">
    <property type="protein sequence ID" value="ELY26492.1"/>
    <property type="molecule type" value="Genomic_DNA"/>
</dbReference>
<dbReference type="PANTHER" id="PTHR43066">
    <property type="entry name" value="RHOMBOID-RELATED PROTEIN"/>
    <property type="match status" value="1"/>
</dbReference>
<keyword evidence="2 5" id="KW-0812">Transmembrane</keyword>
<dbReference type="InterPro" id="IPR022764">
    <property type="entry name" value="Peptidase_S54_rhomboid_dom"/>
</dbReference>
<keyword evidence="3 5" id="KW-1133">Transmembrane helix</keyword>
<evidence type="ECO:0000256" key="1">
    <source>
        <dbReference type="ARBA" id="ARBA00004141"/>
    </source>
</evidence>
<feature type="domain" description="Peptidase S54 rhomboid" evidence="6">
    <location>
        <begin position="74"/>
        <end position="233"/>
    </location>
</feature>
<feature type="transmembrane region" description="Helical" evidence="5">
    <location>
        <begin position="144"/>
        <end position="164"/>
    </location>
</feature>
<comment type="subcellular location">
    <subcellularLocation>
        <location evidence="1">Membrane</location>
        <topology evidence="1">Multi-pass membrane protein</topology>
    </subcellularLocation>
</comment>
<evidence type="ECO:0000313" key="7">
    <source>
        <dbReference type="EMBL" id="ELY26492.1"/>
    </source>
</evidence>